<dbReference type="InterPro" id="IPR047817">
    <property type="entry name" value="ABC2_TM_bact-type"/>
</dbReference>
<comment type="caution">
    <text evidence="10">The sequence shown here is derived from an EMBL/GenBank/DDBJ whole genome shotgun (WGS) entry which is preliminary data.</text>
</comment>
<evidence type="ECO:0000256" key="1">
    <source>
        <dbReference type="ARBA" id="ARBA00004429"/>
    </source>
</evidence>
<feature type="transmembrane region" description="Helical" evidence="9">
    <location>
        <begin position="140"/>
        <end position="166"/>
    </location>
</feature>
<comment type="similarity">
    <text evidence="2 9">Belongs to the ABC-2 integral membrane protein family.</text>
</comment>
<keyword evidence="11" id="KW-1185">Reference proteome</keyword>
<keyword evidence="5" id="KW-0997">Cell inner membrane</keyword>
<dbReference type="GO" id="GO:0015920">
    <property type="term" value="P:lipopolysaccharide transport"/>
    <property type="evidence" value="ECO:0007669"/>
    <property type="project" value="TreeGrafter"/>
</dbReference>
<feature type="transmembrane region" description="Helical" evidence="9">
    <location>
        <begin position="110"/>
        <end position="134"/>
    </location>
</feature>
<evidence type="ECO:0000256" key="9">
    <source>
        <dbReference type="RuleBase" id="RU361157"/>
    </source>
</evidence>
<evidence type="ECO:0000313" key="10">
    <source>
        <dbReference type="EMBL" id="RNL40429.1"/>
    </source>
</evidence>
<evidence type="ECO:0000256" key="3">
    <source>
        <dbReference type="ARBA" id="ARBA00022448"/>
    </source>
</evidence>
<proteinExistence type="inferred from homology"/>
<dbReference type="PRINTS" id="PR00164">
    <property type="entry name" value="ABC2TRNSPORT"/>
</dbReference>
<evidence type="ECO:0000256" key="2">
    <source>
        <dbReference type="ARBA" id="ARBA00007783"/>
    </source>
</evidence>
<dbReference type="Pfam" id="PF01061">
    <property type="entry name" value="ABC2_membrane"/>
    <property type="match status" value="1"/>
</dbReference>
<dbReference type="RefSeq" id="WP_114567743.1">
    <property type="nucleotide sequence ID" value="NZ_QICD01000027.1"/>
</dbReference>
<dbReference type="GO" id="GO:0043190">
    <property type="term" value="C:ATP-binding cassette (ABC) transporter complex"/>
    <property type="evidence" value="ECO:0007669"/>
    <property type="project" value="InterPro"/>
</dbReference>
<evidence type="ECO:0000313" key="11">
    <source>
        <dbReference type="Proteomes" id="UP000278632"/>
    </source>
</evidence>
<evidence type="ECO:0000256" key="6">
    <source>
        <dbReference type="ARBA" id="ARBA00022692"/>
    </source>
</evidence>
<evidence type="ECO:0000256" key="7">
    <source>
        <dbReference type="ARBA" id="ARBA00022989"/>
    </source>
</evidence>
<dbReference type="AlphaFoldDB" id="A0A369L950"/>
<feature type="transmembrane region" description="Helical" evidence="9">
    <location>
        <begin position="226"/>
        <end position="247"/>
    </location>
</feature>
<keyword evidence="3 9" id="KW-0813">Transport</keyword>
<dbReference type="OrthoDB" id="9789409at2"/>
<evidence type="ECO:0000256" key="5">
    <source>
        <dbReference type="ARBA" id="ARBA00022519"/>
    </source>
</evidence>
<dbReference type="PROSITE" id="PS51012">
    <property type="entry name" value="ABC_TM2"/>
    <property type="match status" value="1"/>
</dbReference>
<keyword evidence="6 9" id="KW-0812">Transmembrane</keyword>
<feature type="transmembrane region" description="Helical" evidence="9">
    <location>
        <begin position="66"/>
        <end position="89"/>
    </location>
</feature>
<keyword evidence="7 9" id="KW-1133">Transmembrane helix</keyword>
<dbReference type="EMBL" id="QICD01000027">
    <property type="protein sequence ID" value="RNL40429.1"/>
    <property type="molecule type" value="Genomic_DNA"/>
</dbReference>
<dbReference type="PANTHER" id="PTHR30413">
    <property type="entry name" value="INNER MEMBRANE TRANSPORT PERMEASE"/>
    <property type="match status" value="1"/>
</dbReference>
<organism evidence="10 11">
    <name type="scientific">Paraeggerthella hongkongensis</name>
    <dbReference type="NCBI Taxonomy" id="230658"/>
    <lineage>
        <taxon>Bacteria</taxon>
        <taxon>Bacillati</taxon>
        <taxon>Actinomycetota</taxon>
        <taxon>Coriobacteriia</taxon>
        <taxon>Eggerthellales</taxon>
        <taxon>Eggerthellaceae</taxon>
        <taxon>Paraeggerthella</taxon>
    </lineage>
</organism>
<dbReference type="InterPro" id="IPR000412">
    <property type="entry name" value="ABC_2_transport"/>
</dbReference>
<sequence length="258" mass="29243">MSFSKDSLQRNMFILKSLVSKDFKLKYRRSVLGVAWSVLNPLLMMIVLAAVFSVVFRGGVEPFPVYLILGMTLFTFMSDATSGAMGSIIDSAPLIKKIRINKMLFPLEKVVFALLNFAISLVAVAIVMVFFRVVPTFNILLLPVLLTYLFMFSLGLGLLLAALSVFFRDIMHLWSVILTAWTYATPLFYSIDILPEWMVPVMQLNPMYYYVSYFRDIAMWGVTPGLMDNLICFGCGAIALLLGVLVFRKQQKKFILYV</sequence>
<accession>A0A369L950</accession>
<comment type="subcellular location">
    <subcellularLocation>
        <location evidence="1">Cell inner membrane</location>
        <topology evidence="1">Multi-pass membrane protein</topology>
    </subcellularLocation>
    <subcellularLocation>
        <location evidence="9">Cell membrane</location>
        <topology evidence="9">Multi-pass membrane protein</topology>
    </subcellularLocation>
</comment>
<keyword evidence="4 9" id="KW-1003">Cell membrane</keyword>
<reference evidence="11" key="1">
    <citation type="submission" date="2018-05" db="EMBL/GenBank/DDBJ databases">
        <title>Genome Sequencing of selected type strains of the family Eggerthellaceae.</title>
        <authorList>
            <person name="Danylec N."/>
            <person name="Stoll D.A."/>
            <person name="Doetsch A."/>
            <person name="Huch M."/>
        </authorList>
    </citation>
    <scope>NUCLEOTIDE SEQUENCE [LARGE SCALE GENOMIC DNA]</scope>
    <source>
        <strain evidence="11">DSM 16106</strain>
    </source>
</reference>
<dbReference type="Proteomes" id="UP000278632">
    <property type="component" value="Unassembled WGS sequence"/>
</dbReference>
<evidence type="ECO:0000256" key="8">
    <source>
        <dbReference type="ARBA" id="ARBA00023136"/>
    </source>
</evidence>
<evidence type="ECO:0000256" key="4">
    <source>
        <dbReference type="ARBA" id="ARBA00022475"/>
    </source>
</evidence>
<feature type="transmembrane region" description="Helical" evidence="9">
    <location>
        <begin position="31"/>
        <end position="54"/>
    </location>
</feature>
<name>A0A369L950_9ACTN</name>
<protein>
    <recommendedName>
        <fullName evidence="9">Transport permease protein</fullName>
    </recommendedName>
</protein>
<gene>
    <name evidence="10" type="ORF">DMP08_10390</name>
</gene>
<keyword evidence="8 9" id="KW-0472">Membrane</keyword>
<dbReference type="GO" id="GO:0140359">
    <property type="term" value="F:ABC-type transporter activity"/>
    <property type="evidence" value="ECO:0007669"/>
    <property type="project" value="InterPro"/>
</dbReference>
<feature type="transmembrane region" description="Helical" evidence="9">
    <location>
        <begin position="173"/>
        <end position="191"/>
    </location>
</feature>
<dbReference type="InterPro" id="IPR013525">
    <property type="entry name" value="ABC2_TM"/>
</dbReference>
<dbReference type="PANTHER" id="PTHR30413:SF8">
    <property type="entry name" value="TRANSPORT PERMEASE PROTEIN"/>
    <property type="match status" value="1"/>
</dbReference>